<dbReference type="GO" id="GO:0005634">
    <property type="term" value="C:nucleus"/>
    <property type="evidence" value="ECO:0007669"/>
    <property type="project" value="InterPro"/>
</dbReference>
<dbReference type="GO" id="GO:0051783">
    <property type="term" value="P:regulation of nuclear division"/>
    <property type="evidence" value="ECO:0007669"/>
    <property type="project" value="InterPro"/>
</dbReference>
<reference evidence="2" key="1">
    <citation type="journal article" date="2020" name="Plant Biotechnol. J.">
        <title>The pomegranate (Punica granatum L.) draft genome dissects genetic divergence between soft- and hard-seeded cultivars.</title>
        <authorList>
            <person name="Luo X."/>
            <person name="Li H."/>
            <person name="Wu Z."/>
            <person name="Yao W."/>
            <person name="Zhao P."/>
            <person name="Cao D."/>
            <person name="Yu H."/>
            <person name="Li K."/>
            <person name="Poudel K."/>
            <person name="Zhao D."/>
            <person name="Zhang F."/>
            <person name="Xia X."/>
            <person name="Chen L."/>
            <person name="Wang Q."/>
            <person name="Jing D."/>
            <person name="Cao S."/>
        </authorList>
    </citation>
    <scope>NUCLEOTIDE SEQUENCE [LARGE SCALE GENOMIC DNA]</scope>
    <source>
        <strain evidence="2">cv. Tunisia</strain>
    </source>
</reference>
<reference evidence="3" key="2">
    <citation type="submission" date="2025-08" db="UniProtKB">
        <authorList>
            <consortium name="RefSeq"/>
        </authorList>
    </citation>
    <scope>IDENTIFICATION</scope>
    <source>
        <tissue evidence="3">Leaf</tissue>
    </source>
</reference>
<dbReference type="OrthoDB" id="1916775at2759"/>
<organism evidence="2 3">
    <name type="scientific">Punica granatum</name>
    <name type="common">Pomegranate</name>
    <dbReference type="NCBI Taxonomy" id="22663"/>
    <lineage>
        <taxon>Eukaryota</taxon>
        <taxon>Viridiplantae</taxon>
        <taxon>Streptophyta</taxon>
        <taxon>Embryophyta</taxon>
        <taxon>Tracheophyta</taxon>
        <taxon>Spermatophyta</taxon>
        <taxon>Magnoliopsida</taxon>
        <taxon>eudicotyledons</taxon>
        <taxon>Gunneridae</taxon>
        <taxon>Pentapetalae</taxon>
        <taxon>rosids</taxon>
        <taxon>malvids</taxon>
        <taxon>Myrtales</taxon>
        <taxon>Lythraceae</taxon>
        <taxon>Punica</taxon>
    </lineage>
</organism>
<feature type="compositionally biased region" description="Basic and acidic residues" evidence="1">
    <location>
        <begin position="1"/>
        <end position="22"/>
    </location>
</feature>
<proteinExistence type="predicted"/>
<keyword evidence="2" id="KW-1185">Reference proteome</keyword>
<gene>
    <name evidence="3" type="primary">LOC116211713</name>
</gene>
<evidence type="ECO:0000313" key="3">
    <source>
        <dbReference type="RefSeq" id="XP_031402070.1"/>
    </source>
</evidence>
<feature type="region of interest" description="Disordered" evidence="1">
    <location>
        <begin position="1"/>
        <end position="61"/>
    </location>
</feature>
<sequence length="131" mass="14760">MAIEGRRAHLRLGETEDRETDRPLSQPGPRAPNPFLSLSGTPIKHNPKPKPSLATTSSPSASVRRVRKILVDITTKIVENDCSDIPTAQKILNHIESVEKEFMDELKKLKNKPSAKKAEREKKVRILMSMR</sequence>
<evidence type="ECO:0000256" key="1">
    <source>
        <dbReference type="SAM" id="MobiDB-lite"/>
    </source>
</evidence>
<accession>A0A6P8E3J3</accession>
<dbReference type="Proteomes" id="UP000515151">
    <property type="component" value="Chromosome 1"/>
</dbReference>
<dbReference type="InterPro" id="IPR034590">
    <property type="entry name" value="POLYCHOME/GIG1"/>
</dbReference>
<dbReference type="RefSeq" id="XP_031402070.1">
    <property type="nucleotide sequence ID" value="XM_031546210.1"/>
</dbReference>
<dbReference type="AlphaFoldDB" id="A0A6P8E3J3"/>
<dbReference type="GeneID" id="116211713"/>
<name>A0A6P8E3J3_PUNGR</name>
<dbReference type="PANTHER" id="PTHR35119">
    <property type="entry name" value="PROTEIN POLYCHOME"/>
    <property type="match status" value="1"/>
</dbReference>
<feature type="compositionally biased region" description="Low complexity" evidence="1">
    <location>
        <begin position="51"/>
        <end position="61"/>
    </location>
</feature>
<dbReference type="PANTHER" id="PTHR35119:SF1">
    <property type="entry name" value="PROTEIN POLYCHOME"/>
    <property type="match status" value="1"/>
</dbReference>
<evidence type="ECO:0000313" key="2">
    <source>
        <dbReference type="Proteomes" id="UP000515151"/>
    </source>
</evidence>
<protein>
    <submittedName>
        <fullName evidence="3">Protein POLYCHOME-like</fullName>
    </submittedName>
</protein>